<dbReference type="SUPFAM" id="SSF48452">
    <property type="entry name" value="TPR-like"/>
    <property type="match status" value="1"/>
</dbReference>
<evidence type="ECO:0000313" key="2">
    <source>
        <dbReference type="Proteomes" id="UP000320811"/>
    </source>
</evidence>
<dbReference type="EMBL" id="VIWO01000004">
    <property type="protein sequence ID" value="TWF40440.1"/>
    <property type="molecule type" value="Genomic_DNA"/>
</dbReference>
<gene>
    <name evidence="1" type="ORF">FHW36_104122</name>
</gene>
<keyword evidence="2" id="KW-1185">Reference proteome</keyword>
<sequence length="194" mass="21813">MWDTILAIPAPGEDLVYPQAIWHYARGMAFLGKNKIGEAQQELGRLKTLAGDTSLQHLTIWNINTTADLVQIAVKVLSAQIAAKQHQADTSIALLNAAVAIEDNLNYNEPPDWFFSVRHYLGATLLDAGKYRDAEQVYREDLRSWKKNGWALIGLYHSLISQKKNGEAQQVKQTFDDAWRFADVTITSSSNIQR</sequence>
<evidence type="ECO:0008006" key="3">
    <source>
        <dbReference type="Google" id="ProtNLM"/>
    </source>
</evidence>
<evidence type="ECO:0000313" key="1">
    <source>
        <dbReference type="EMBL" id="TWF40440.1"/>
    </source>
</evidence>
<dbReference type="InterPro" id="IPR011990">
    <property type="entry name" value="TPR-like_helical_dom_sf"/>
</dbReference>
<protein>
    <recommendedName>
        <fullName evidence="3">Tetratricopeptide repeat protein</fullName>
    </recommendedName>
</protein>
<name>A0A561PQP7_9BACT</name>
<dbReference type="AlphaFoldDB" id="A0A561PQP7"/>
<dbReference type="Proteomes" id="UP000320811">
    <property type="component" value="Unassembled WGS sequence"/>
</dbReference>
<proteinExistence type="predicted"/>
<reference evidence="1 2" key="1">
    <citation type="submission" date="2019-06" db="EMBL/GenBank/DDBJ databases">
        <title>Sorghum-associated microbial communities from plants grown in Nebraska, USA.</title>
        <authorList>
            <person name="Schachtman D."/>
        </authorList>
    </citation>
    <scope>NUCLEOTIDE SEQUENCE [LARGE SCALE GENOMIC DNA]</scope>
    <source>
        <strain evidence="1 2">1209</strain>
    </source>
</reference>
<comment type="caution">
    <text evidence="1">The sequence shown here is derived from an EMBL/GenBank/DDBJ whole genome shotgun (WGS) entry which is preliminary data.</text>
</comment>
<organism evidence="1 2">
    <name type="scientific">Chitinophaga polysaccharea</name>
    <dbReference type="NCBI Taxonomy" id="1293035"/>
    <lineage>
        <taxon>Bacteria</taxon>
        <taxon>Pseudomonadati</taxon>
        <taxon>Bacteroidota</taxon>
        <taxon>Chitinophagia</taxon>
        <taxon>Chitinophagales</taxon>
        <taxon>Chitinophagaceae</taxon>
        <taxon>Chitinophaga</taxon>
    </lineage>
</organism>
<accession>A0A561PQP7</accession>
<dbReference type="PANTHER" id="PTHR45588">
    <property type="entry name" value="TPR DOMAIN-CONTAINING PROTEIN"/>
    <property type="match status" value="1"/>
</dbReference>
<dbReference type="Gene3D" id="1.25.40.10">
    <property type="entry name" value="Tetratricopeptide repeat domain"/>
    <property type="match status" value="1"/>
</dbReference>
<dbReference type="PANTHER" id="PTHR45588:SF1">
    <property type="entry name" value="WW DOMAIN-CONTAINING PROTEIN"/>
    <property type="match status" value="1"/>
</dbReference>